<dbReference type="PROSITE" id="PS51257">
    <property type="entry name" value="PROKAR_LIPOPROTEIN"/>
    <property type="match status" value="1"/>
</dbReference>
<proteinExistence type="predicted"/>
<dbReference type="AlphaFoldDB" id="A0A7W2M2R0"/>
<evidence type="ECO:0000313" key="3">
    <source>
        <dbReference type="EMBL" id="MBA6151620.1"/>
    </source>
</evidence>
<evidence type="ECO:0000256" key="1">
    <source>
        <dbReference type="SAM" id="SignalP"/>
    </source>
</evidence>
<evidence type="ECO:0000259" key="2">
    <source>
        <dbReference type="Pfam" id="PF13648"/>
    </source>
</evidence>
<accession>A0A7W2M2R0</accession>
<evidence type="ECO:0000313" key="4">
    <source>
        <dbReference type="Proteomes" id="UP000541857"/>
    </source>
</evidence>
<comment type="caution">
    <text evidence="3">The sequence shown here is derived from an EMBL/GenBank/DDBJ whole genome shotgun (WGS) entry which is preliminary data.</text>
</comment>
<keyword evidence="4" id="KW-1185">Reference proteome</keyword>
<dbReference type="InterPro" id="IPR024311">
    <property type="entry name" value="Lipocalin-like"/>
</dbReference>
<feature type="chain" id="PRO_5030567525" evidence="1">
    <location>
        <begin position="24"/>
        <end position="142"/>
    </location>
</feature>
<dbReference type="Proteomes" id="UP000541857">
    <property type="component" value="Unassembled WGS sequence"/>
</dbReference>
<feature type="domain" description="Lipocalin-like" evidence="2">
    <location>
        <begin position="33"/>
        <end position="105"/>
    </location>
</feature>
<feature type="signal peptide" evidence="1">
    <location>
        <begin position="1"/>
        <end position="23"/>
    </location>
</feature>
<dbReference type="RefSeq" id="WP_182202344.1">
    <property type="nucleotide sequence ID" value="NZ_JACGLT010000002.1"/>
</dbReference>
<protein>
    <submittedName>
        <fullName evidence="3">Lipocalin family protein</fullName>
    </submittedName>
</protein>
<organism evidence="3 4">
    <name type="scientific">Gelidibacter maritimus</name>
    <dbReference type="NCBI Taxonomy" id="2761487"/>
    <lineage>
        <taxon>Bacteria</taxon>
        <taxon>Pseudomonadati</taxon>
        <taxon>Bacteroidota</taxon>
        <taxon>Flavobacteriia</taxon>
        <taxon>Flavobacteriales</taxon>
        <taxon>Flavobacteriaceae</taxon>
        <taxon>Gelidibacter</taxon>
    </lineage>
</organism>
<sequence>MVKTIKFGIISLIIIMLSGCNNSDDEIKTEQSIIGNWKLIEVYSDVGDGSGDWNPVENGYTYSFSSNGEFSSTRFPECSSGTYTINSNELTLVFDCNGFTTGIENPEGTFVENYTFESNTVILVPTYMICDEGCGWKFKKMN</sequence>
<keyword evidence="1" id="KW-0732">Signal</keyword>
<dbReference type="Pfam" id="PF13648">
    <property type="entry name" value="Lipocalin_4"/>
    <property type="match status" value="1"/>
</dbReference>
<gene>
    <name evidence="3" type="ORF">H3Z82_02655</name>
</gene>
<reference evidence="3 4" key="1">
    <citation type="submission" date="2020-07" db="EMBL/GenBank/DDBJ databases">
        <title>Bacterium isolated from marine sediment.</title>
        <authorList>
            <person name="Shang D."/>
        </authorList>
    </citation>
    <scope>NUCLEOTIDE SEQUENCE [LARGE SCALE GENOMIC DNA]</scope>
    <source>
        <strain evidence="3 4">F6074</strain>
    </source>
</reference>
<dbReference type="EMBL" id="JACGLT010000002">
    <property type="protein sequence ID" value="MBA6151620.1"/>
    <property type="molecule type" value="Genomic_DNA"/>
</dbReference>
<name>A0A7W2M2R0_9FLAO</name>